<evidence type="ECO:0000313" key="4">
    <source>
        <dbReference type="Proteomes" id="UP000677228"/>
    </source>
</evidence>
<accession>A0A8S2DB59</accession>
<name>A0A8S2DB59_9BILA</name>
<protein>
    <submittedName>
        <fullName evidence="2">Uncharacterized protein</fullName>
    </submittedName>
</protein>
<feature type="non-terminal residue" evidence="2">
    <location>
        <position position="28"/>
    </location>
</feature>
<evidence type="ECO:0000313" key="3">
    <source>
        <dbReference type="EMBL" id="CAF3702729.1"/>
    </source>
</evidence>
<feature type="region of interest" description="Disordered" evidence="1">
    <location>
        <begin position="1"/>
        <end position="28"/>
    </location>
</feature>
<feature type="compositionally biased region" description="Polar residues" evidence="1">
    <location>
        <begin position="18"/>
        <end position="28"/>
    </location>
</feature>
<gene>
    <name evidence="2" type="ORF">OVA965_LOCUS10865</name>
    <name evidence="3" type="ORF">TMI583_LOCUS10861</name>
</gene>
<dbReference type="EMBL" id="CAJOBA010004095">
    <property type="protein sequence ID" value="CAF3702729.1"/>
    <property type="molecule type" value="Genomic_DNA"/>
</dbReference>
<sequence length="28" mass="3079">MKSKKSESSPAHVDWTGLWTQSSPYGAL</sequence>
<organism evidence="2 4">
    <name type="scientific">Didymodactylos carnosus</name>
    <dbReference type="NCBI Taxonomy" id="1234261"/>
    <lineage>
        <taxon>Eukaryota</taxon>
        <taxon>Metazoa</taxon>
        <taxon>Spiralia</taxon>
        <taxon>Gnathifera</taxon>
        <taxon>Rotifera</taxon>
        <taxon>Eurotatoria</taxon>
        <taxon>Bdelloidea</taxon>
        <taxon>Philodinida</taxon>
        <taxon>Philodinidae</taxon>
        <taxon>Didymodactylos</taxon>
    </lineage>
</organism>
<dbReference type="EMBL" id="CAJNOK010004093">
    <property type="protein sequence ID" value="CAF0925635.1"/>
    <property type="molecule type" value="Genomic_DNA"/>
</dbReference>
<comment type="caution">
    <text evidence="2">The sequence shown here is derived from an EMBL/GenBank/DDBJ whole genome shotgun (WGS) entry which is preliminary data.</text>
</comment>
<dbReference type="AlphaFoldDB" id="A0A8S2DB59"/>
<evidence type="ECO:0000313" key="2">
    <source>
        <dbReference type="EMBL" id="CAF0925635.1"/>
    </source>
</evidence>
<evidence type="ECO:0000256" key="1">
    <source>
        <dbReference type="SAM" id="MobiDB-lite"/>
    </source>
</evidence>
<dbReference type="Proteomes" id="UP000682733">
    <property type="component" value="Unassembled WGS sequence"/>
</dbReference>
<proteinExistence type="predicted"/>
<dbReference type="Proteomes" id="UP000677228">
    <property type="component" value="Unassembled WGS sequence"/>
</dbReference>
<reference evidence="2" key="1">
    <citation type="submission" date="2021-02" db="EMBL/GenBank/DDBJ databases">
        <authorList>
            <person name="Nowell W R."/>
        </authorList>
    </citation>
    <scope>NUCLEOTIDE SEQUENCE</scope>
</reference>